<evidence type="ECO:0000256" key="1">
    <source>
        <dbReference type="SAM" id="SignalP"/>
    </source>
</evidence>
<dbReference type="InterPro" id="IPR006311">
    <property type="entry name" value="TAT_signal"/>
</dbReference>
<accession>A0ABV7F6Y8</accession>
<dbReference type="InterPro" id="IPR014177">
    <property type="entry name" value="Formate_DH_TAT-contain"/>
</dbReference>
<keyword evidence="3" id="KW-1185">Reference proteome</keyword>
<gene>
    <name evidence="2" type="ORF">ACFOFO_17250</name>
</gene>
<protein>
    <recommendedName>
        <fullName evidence="4">Formate dehydrogenase</fullName>
    </recommendedName>
</protein>
<dbReference type="PROSITE" id="PS51318">
    <property type="entry name" value="TAT"/>
    <property type="match status" value="1"/>
</dbReference>
<dbReference type="EMBL" id="JBHRTP010000054">
    <property type="protein sequence ID" value="MFC3109690.1"/>
    <property type="molecule type" value="Genomic_DNA"/>
</dbReference>
<evidence type="ECO:0000313" key="3">
    <source>
        <dbReference type="Proteomes" id="UP001595530"/>
    </source>
</evidence>
<comment type="caution">
    <text evidence="2">The sequence shown here is derived from an EMBL/GenBank/DDBJ whole genome shotgun (WGS) entry which is preliminary data.</text>
</comment>
<dbReference type="RefSeq" id="WP_390332148.1">
    <property type="nucleotide sequence ID" value="NZ_JBHRTP010000054.1"/>
</dbReference>
<feature type="signal peptide" evidence="1">
    <location>
        <begin position="1"/>
        <end position="33"/>
    </location>
</feature>
<dbReference type="Proteomes" id="UP001595530">
    <property type="component" value="Unassembled WGS sequence"/>
</dbReference>
<evidence type="ECO:0000313" key="2">
    <source>
        <dbReference type="EMBL" id="MFC3109690.1"/>
    </source>
</evidence>
<evidence type="ECO:0008006" key="4">
    <source>
        <dbReference type="Google" id="ProtNLM"/>
    </source>
</evidence>
<sequence length="64" mass="6987">MEEVRKTTRRSFFGGLGLLAAAGAALKLSPALVASDATSPQTEPEGKSYRLTEHIKKYYRTTTI</sequence>
<feature type="chain" id="PRO_5045140799" description="Formate dehydrogenase" evidence="1">
    <location>
        <begin position="34"/>
        <end position="64"/>
    </location>
</feature>
<keyword evidence="1" id="KW-0732">Signal</keyword>
<name>A0ABV7F6Y8_9BURK</name>
<proteinExistence type="predicted"/>
<dbReference type="PIRSF" id="PIRSF036704">
    <property type="entry name" value="UCP036704"/>
    <property type="match status" value="1"/>
</dbReference>
<organism evidence="2 3">
    <name type="scientific">Undibacterium arcticum</name>
    <dbReference type="NCBI Taxonomy" id="1762892"/>
    <lineage>
        <taxon>Bacteria</taxon>
        <taxon>Pseudomonadati</taxon>
        <taxon>Pseudomonadota</taxon>
        <taxon>Betaproteobacteria</taxon>
        <taxon>Burkholderiales</taxon>
        <taxon>Oxalobacteraceae</taxon>
        <taxon>Undibacterium</taxon>
    </lineage>
</organism>
<dbReference type="NCBIfam" id="TIGR02811">
    <property type="entry name" value="formate_TAT"/>
    <property type="match status" value="1"/>
</dbReference>
<reference evidence="3" key="1">
    <citation type="journal article" date="2019" name="Int. J. Syst. Evol. Microbiol.">
        <title>The Global Catalogue of Microorganisms (GCM) 10K type strain sequencing project: providing services to taxonomists for standard genome sequencing and annotation.</title>
        <authorList>
            <consortium name="The Broad Institute Genomics Platform"/>
            <consortium name="The Broad Institute Genome Sequencing Center for Infectious Disease"/>
            <person name="Wu L."/>
            <person name="Ma J."/>
        </authorList>
    </citation>
    <scope>NUCLEOTIDE SEQUENCE [LARGE SCALE GENOMIC DNA]</scope>
    <source>
        <strain evidence="3">KCTC 42986</strain>
    </source>
</reference>